<protein>
    <recommendedName>
        <fullName evidence="3">DUF7282 domain-containing protein</fullName>
    </recommendedName>
</protein>
<evidence type="ECO:0000256" key="1">
    <source>
        <dbReference type="SAM" id="MobiDB-lite"/>
    </source>
</evidence>
<name>A0A7D5P317_9EURY</name>
<feature type="transmembrane region" description="Helical" evidence="2">
    <location>
        <begin position="324"/>
        <end position="344"/>
    </location>
</feature>
<keyword evidence="2" id="KW-0472">Membrane</keyword>
<proteinExistence type="predicted"/>
<organism evidence="4 5">
    <name type="scientific">Halosimplex rubrum</name>
    <dbReference type="NCBI Taxonomy" id="869889"/>
    <lineage>
        <taxon>Archaea</taxon>
        <taxon>Methanobacteriati</taxon>
        <taxon>Methanobacteriota</taxon>
        <taxon>Stenosarchaea group</taxon>
        <taxon>Halobacteria</taxon>
        <taxon>Halobacteriales</taxon>
        <taxon>Haloarculaceae</taxon>
        <taxon>Halosimplex</taxon>
    </lineage>
</organism>
<dbReference type="KEGG" id="hrr:HZS55_21585"/>
<dbReference type="EMBL" id="CP058910">
    <property type="protein sequence ID" value="QLH79723.1"/>
    <property type="molecule type" value="Genomic_DNA"/>
</dbReference>
<accession>A0A7D5P317</accession>
<reference evidence="4 5" key="1">
    <citation type="submission" date="2020-07" db="EMBL/GenBank/DDBJ databases">
        <title>Halosimplex pelagicum sp. nov. and Halosimplex rubrum sp. nov., isolated from salted brown alga Laminaria, and emended description of the genus Halosimplex.</title>
        <authorList>
            <person name="Cui H."/>
        </authorList>
    </citation>
    <scope>NUCLEOTIDE SEQUENCE [LARGE SCALE GENOMIC DNA]</scope>
    <source>
        <strain evidence="4 5">R27</strain>
    </source>
</reference>
<evidence type="ECO:0000256" key="2">
    <source>
        <dbReference type="SAM" id="Phobius"/>
    </source>
</evidence>
<keyword evidence="5" id="KW-1185">Reference proteome</keyword>
<evidence type="ECO:0000313" key="4">
    <source>
        <dbReference type="EMBL" id="QLH79723.1"/>
    </source>
</evidence>
<evidence type="ECO:0000313" key="5">
    <source>
        <dbReference type="Proteomes" id="UP000509667"/>
    </source>
</evidence>
<dbReference type="RefSeq" id="WP_179909587.1">
    <property type="nucleotide sequence ID" value="NZ_CP058910.1"/>
</dbReference>
<dbReference type="GeneID" id="56080514"/>
<evidence type="ECO:0000259" key="3">
    <source>
        <dbReference type="Pfam" id="PF23951"/>
    </source>
</evidence>
<dbReference type="Pfam" id="PF23951">
    <property type="entry name" value="DUF7282"/>
    <property type="match status" value="2"/>
</dbReference>
<dbReference type="AlphaFoldDB" id="A0A7D5P317"/>
<feature type="region of interest" description="Disordered" evidence="1">
    <location>
        <begin position="230"/>
        <end position="324"/>
    </location>
</feature>
<dbReference type="InterPro" id="IPR055706">
    <property type="entry name" value="Slg1/2_DUF7282"/>
</dbReference>
<sequence length="352" mass="35600">MSGTASRRVAVAVALALALTTPLAVATVQAHGDHVAADSQVTDDGTVVVEAVSALRPGFVVLHADDGGRPGAPIGHEYVGRTPDLTYLTSVPVRIDDSTWRDWSGNRTVWAVLHNDVDGDETFDPGTDVSAARLSPAARTEITVRKSDSVARVLGMRFEAQSVADGTLTVRRVDLSAPGHVAVYPLGRNASIGSRSLAAGVHRNVTVALNESFVAERERDFRVRVVAHRDDGDGAFGPADPQIAAGDRPVGTYLTVAPGNGTDDGPLINTPTVTTAPEASPTASPTGGPTAGGSGTATTAPTSAPAGGVTDGGSGATDGTAESGAGFGAALAALAVALAAHVAVARSRRAER</sequence>
<feature type="domain" description="DUF7282" evidence="3">
    <location>
        <begin position="156"/>
        <end position="249"/>
    </location>
</feature>
<feature type="compositionally biased region" description="Low complexity" evidence="1">
    <location>
        <begin position="296"/>
        <end position="308"/>
    </location>
</feature>
<dbReference type="Proteomes" id="UP000509667">
    <property type="component" value="Chromosome"/>
</dbReference>
<dbReference type="OrthoDB" id="239724at2157"/>
<gene>
    <name evidence="4" type="ORF">HZS55_21585</name>
</gene>
<keyword evidence="2" id="KW-1133">Transmembrane helix</keyword>
<feature type="compositionally biased region" description="Low complexity" evidence="1">
    <location>
        <begin position="279"/>
        <end position="288"/>
    </location>
</feature>
<keyword evidence="2" id="KW-0812">Transmembrane</keyword>
<feature type="domain" description="DUF7282" evidence="3">
    <location>
        <begin position="34"/>
        <end position="127"/>
    </location>
</feature>